<evidence type="ECO:0000256" key="2">
    <source>
        <dbReference type="SAM" id="Phobius"/>
    </source>
</evidence>
<dbReference type="Proteomes" id="UP000250088">
    <property type="component" value="Chromosome"/>
</dbReference>
<dbReference type="GeneID" id="32894289"/>
<gene>
    <name evidence="3" type="ORF">B1756_09375</name>
</gene>
<proteinExistence type="predicted"/>
<accession>A0A2Z2HWE8</accession>
<dbReference type="KEGG" id="naj:B1756_09375"/>
<keyword evidence="2" id="KW-0812">Transmembrane</keyword>
<feature type="transmembrane region" description="Helical" evidence="2">
    <location>
        <begin position="652"/>
        <end position="685"/>
    </location>
</feature>
<keyword evidence="4" id="KW-1185">Reference proteome</keyword>
<reference evidence="4" key="1">
    <citation type="submission" date="2017-02" db="EMBL/GenBank/DDBJ databases">
        <title>Natronthermophilus aegyptiacus gen. nov.,sp. nov., an aerobic, extremely halophilic alkalithermophilic archaeon isolated from the athalassohaline Wadi An Natrun, Egypt.</title>
        <authorList>
            <person name="Zhao B."/>
        </authorList>
    </citation>
    <scope>NUCLEOTIDE SEQUENCE [LARGE SCALE GENOMIC DNA]</scope>
    <source>
        <strain evidence="4">JW/NM-HA 15</strain>
    </source>
</reference>
<protein>
    <submittedName>
        <fullName evidence="3">Uncharacterized protein</fullName>
    </submittedName>
</protein>
<organism evidence="3 4">
    <name type="scientific">Natrarchaeobaculum aegyptiacum</name>
    <dbReference type="NCBI Taxonomy" id="745377"/>
    <lineage>
        <taxon>Archaea</taxon>
        <taxon>Methanobacteriati</taxon>
        <taxon>Methanobacteriota</taxon>
        <taxon>Stenosarchaea group</taxon>
        <taxon>Halobacteria</taxon>
        <taxon>Halobacteriales</taxon>
        <taxon>Natrialbaceae</taxon>
        <taxon>Natrarchaeobaculum</taxon>
    </lineage>
</organism>
<dbReference type="OrthoDB" id="145878at2157"/>
<keyword evidence="2" id="KW-1133">Transmembrane helix</keyword>
<evidence type="ECO:0000313" key="4">
    <source>
        <dbReference type="Proteomes" id="UP000250088"/>
    </source>
</evidence>
<keyword evidence="2" id="KW-0472">Membrane</keyword>
<name>A0A2Z2HWE8_9EURY</name>
<evidence type="ECO:0000256" key="1">
    <source>
        <dbReference type="SAM" id="MobiDB-lite"/>
    </source>
</evidence>
<dbReference type="RefSeq" id="WP_086888296.1">
    <property type="nucleotide sequence ID" value="NZ_CP019893.1"/>
</dbReference>
<feature type="transmembrane region" description="Helical" evidence="2">
    <location>
        <begin position="627"/>
        <end position="645"/>
    </location>
</feature>
<feature type="compositionally biased region" description="Low complexity" evidence="1">
    <location>
        <begin position="87"/>
        <end position="101"/>
    </location>
</feature>
<dbReference type="EMBL" id="CP019893">
    <property type="protein sequence ID" value="ARS89917.1"/>
    <property type="molecule type" value="Genomic_DNA"/>
</dbReference>
<sequence>MRRTTVLAFVLVIVCCATLSPVVGAVETNTGEIANEEPDQLVEQFEENRDVPDGFTVHFEHSLAIEPDQWTVDLDAEAETALEIDQGPVTTSTSVGQGTSVLSNPYWGDSDESETSISPENSTIEVGTFHYYRDDLTRAPHVAEDVEEGYVDLVLEDSSVTVNWEGHDGDTWETVATDEVSESGEHTTDLSAHGDEYDEWRVEIDLDRDSGADDWNAEILEDGVRFENEAPQLSNASPDDEFLSEFAPTLEIDVDDAQFDTVQGDQVDVEFRDGDDELIHEETIIEADRVVANPDSTLTGENEWYVVATDAYGGETVSETFTFEAPDEIEIRDEQTQELIADDDADVEVRFFVEEDGEISADEVITRETDDGTVDMGDLPANQEFVVFASAEGYEDRRIIVENIYRQNAVYLLDEDADSVLNEFALEDRTGDFDSSETRMYIERPLPAGEDEEYQVIAGDYFGAHGEFTAILERGERYRLTVENTDGDSRVLGSHTPETDDILPLEVGNVPLDVGEDDAWTIDAGIETIEGELGGDVIAVRFLDRGDSVDRLEYRIYERHNESNLLTETEVTGSTRHQQLYRLDADEVEQNWHLEYEVIEDDPTEPATGTIPIGGVGPLDWPIDGSWLAAFALFAIVGVATLFGGSMSRTGAVVTVVVAFGLTAFGAIDIPYSILVFAGMVALVFKFADAGSHPQAYPP</sequence>
<dbReference type="AlphaFoldDB" id="A0A2Z2HWE8"/>
<feature type="region of interest" description="Disordered" evidence="1">
    <location>
        <begin position="84"/>
        <end position="121"/>
    </location>
</feature>
<evidence type="ECO:0000313" key="3">
    <source>
        <dbReference type="EMBL" id="ARS89917.1"/>
    </source>
</evidence>